<comment type="caution">
    <text evidence="7">The sequence shown here is derived from an EMBL/GenBank/DDBJ whole genome shotgun (WGS) entry which is preliminary data.</text>
</comment>
<feature type="transmembrane region" description="Helical" evidence="6">
    <location>
        <begin position="305"/>
        <end position="322"/>
    </location>
</feature>
<evidence type="ECO:0000256" key="4">
    <source>
        <dbReference type="ARBA" id="ARBA00022989"/>
    </source>
</evidence>
<sequence length="361" mass="41307">MKKLDWYILRQLFLAFITCMLIFTVIAVAVDSSEKTDDFVKSGLTGRQIIRQYYIGFVPYIWGMLYPLFVFIGVIYSTSRMAMRTEIIAILATGTTYNRWLRTYLAGGLFFAVVLWFAARYYIPAANDLRSTFQARYIDGKSPDELAKPAAYYMRTDSNTYIGLKYFDTSSRMGNNFFLNRIKGRDLEFNLRADMIQWDSAARKWRLRNVTTRTVGPMGETIGQQAEMLMDLHLQPADLRRDQYIKDKLTTPELARYIAAEELRGNEGVNTLKVEQYRRTATSYSVVLLTLIGAILAGRKTRGGSGVHLALGIIISVVFIMFDRFSTVFSVKGNLPPLLAAWVPNLLFTFIAIYLYRKAPK</sequence>
<feature type="transmembrane region" description="Helical" evidence="6">
    <location>
        <begin position="53"/>
        <end position="76"/>
    </location>
</feature>
<keyword evidence="5 6" id="KW-0472">Membrane</keyword>
<feature type="transmembrane region" description="Helical" evidence="6">
    <location>
        <begin position="12"/>
        <end position="33"/>
    </location>
</feature>
<evidence type="ECO:0000256" key="6">
    <source>
        <dbReference type="SAM" id="Phobius"/>
    </source>
</evidence>
<proteinExistence type="predicted"/>
<dbReference type="GO" id="GO:0043190">
    <property type="term" value="C:ATP-binding cassette (ABC) transporter complex"/>
    <property type="evidence" value="ECO:0007669"/>
    <property type="project" value="TreeGrafter"/>
</dbReference>
<dbReference type="Pfam" id="PF03739">
    <property type="entry name" value="LptF_LptG"/>
    <property type="match status" value="1"/>
</dbReference>
<dbReference type="InterPro" id="IPR005495">
    <property type="entry name" value="LptG/LptF_permease"/>
</dbReference>
<dbReference type="RefSeq" id="WP_131852458.1">
    <property type="nucleotide sequence ID" value="NZ_SKFH01000020.1"/>
</dbReference>
<name>A0A4R4E2E1_9BACT</name>
<organism evidence="7 8">
    <name type="scientific">Flaviaesturariibacter aridisoli</name>
    <dbReference type="NCBI Taxonomy" id="2545761"/>
    <lineage>
        <taxon>Bacteria</taxon>
        <taxon>Pseudomonadati</taxon>
        <taxon>Bacteroidota</taxon>
        <taxon>Chitinophagia</taxon>
        <taxon>Chitinophagales</taxon>
        <taxon>Chitinophagaceae</taxon>
        <taxon>Flaviaestuariibacter</taxon>
    </lineage>
</organism>
<keyword evidence="8" id="KW-1185">Reference proteome</keyword>
<dbReference type="GO" id="GO:0015920">
    <property type="term" value="P:lipopolysaccharide transport"/>
    <property type="evidence" value="ECO:0007669"/>
    <property type="project" value="TreeGrafter"/>
</dbReference>
<dbReference type="EMBL" id="SKFH01000020">
    <property type="protein sequence ID" value="TCZ69578.1"/>
    <property type="molecule type" value="Genomic_DNA"/>
</dbReference>
<keyword evidence="3 6" id="KW-0812">Transmembrane</keyword>
<protein>
    <submittedName>
        <fullName evidence="7">YjgP/YjgQ family permease</fullName>
    </submittedName>
</protein>
<keyword evidence="2" id="KW-1003">Cell membrane</keyword>
<evidence type="ECO:0000256" key="5">
    <source>
        <dbReference type="ARBA" id="ARBA00023136"/>
    </source>
</evidence>
<accession>A0A4R4E2E1</accession>
<evidence type="ECO:0000256" key="1">
    <source>
        <dbReference type="ARBA" id="ARBA00004651"/>
    </source>
</evidence>
<dbReference type="Proteomes" id="UP000295164">
    <property type="component" value="Unassembled WGS sequence"/>
</dbReference>
<dbReference type="PANTHER" id="PTHR33529:SF8">
    <property type="entry name" value="PERMEASE, YJGP_YJGQ FAMILY"/>
    <property type="match status" value="1"/>
</dbReference>
<evidence type="ECO:0000256" key="2">
    <source>
        <dbReference type="ARBA" id="ARBA00022475"/>
    </source>
</evidence>
<dbReference type="AlphaFoldDB" id="A0A4R4E2E1"/>
<reference evidence="7 8" key="1">
    <citation type="submission" date="2019-03" db="EMBL/GenBank/DDBJ databases">
        <authorList>
            <person name="Kim M.K.M."/>
        </authorList>
    </citation>
    <scope>NUCLEOTIDE SEQUENCE [LARGE SCALE GENOMIC DNA]</scope>
    <source>
        <strain evidence="7 8">17J68-15</strain>
    </source>
</reference>
<feature type="transmembrane region" description="Helical" evidence="6">
    <location>
        <begin position="104"/>
        <end position="123"/>
    </location>
</feature>
<evidence type="ECO:0000313" key="7">
    <source>
        <dbReference type="EMBL" id="TCZ69578.1"/>
    </source>
</evidence>
<feature type="transmembrane region" description="Helical" evidence="6">
    <location>
        <begin position="334"/>
        <end position="356"/>
    </location>
</feature>
<dbReference type="OrthoDB" id="9807977at2"/>
<feature type="transmembrane region" description="Helical" evidence="6">
    <location>
        <begin position="281"/>
        <end position="298"/>
    </location>
</feature>
<gene>
    <name evidence="7" type="ORF">E0486_12170</name>
</gene>
<evidence type="ECO:0000313" key="8">
    <source>
        <dbReference type="Proteomes" id="UP000295164"/>
    </source>
</evidence>
<evidence type="ECO:0000256" key="3">
    <source>
        <dbReference type="ARBA" id="ARBA00022692"/>
    </source>
</evidence>
<comment type="subcellular location">
    <subcellularLocation>
        <location evidence="1">Cell membrane</location>
        <topology evidence="1">Multi-pass membrane protein</topology>
    </subcellularLocation>
</comment>
<keyword evidence="4 6" id="KW-1133">Transmembrane helix</keyword>
<dbReference type="PANTHER" id="PTHR33529">
    <property type="entry name" value="SLR0882 PROTEIN-RELATED"/>
    <property type="match status" value="1"/>
</dbReference>